<feature type="transmembrane region" description="Helical" evidence="1">
    <location>
        <begin position="77"/>
        <end position="99"/>
    </location>
</feature>
<dbReference type="STRING" id="530564.Psta_3743"/>
<proteinExistence type="predicted"/>
<dbReference type="AlphaFoldDB" id="D2R033"/>
<organism evidence="2 3">
    <name type="scientific">Pirellula staleyi (strain ATCC 27377 / DSM 6068 / ICPB 4128)</name>
    <name type="common">Pirella staleyi</name>
    <dbReference type="NCBI Taxonomy" id="530564"/>
    <lineage>
        <taxon>Bacteria</taxon>
        <taxon>Pseudomonadati</taxon>
        <taxon>Planctomycetota</taxon>
        <taxon>Planctomycetia</taxon>
        <taxon>Pirellulales</taxon>
        <taxon>Pirellulaceae</taxon>
        <taxon>Pirellula</taxon>
    </lineage>
</organism>
<keyword evidence="1" id="KW-1133">Transmembrane helix</keyword>
<protein>
    <submittedName>
        <fullName evidence="2">Uncharacterized protein</fullName>
    </submittedName>
</protein>
<feature type="transmembrane region" description="Helical" evidence="1">
    <location>
        <begin position="46"/>
        <end position="65"/>
    </location>
</feature>
<accession>D2R033</accession>
<evidence type="ECO:0000256" key="1">
    <source>
        <dbReference type="SAM" id="Phobius"/>
    </source>
</evidence>
<dbReference type="Proteomes" id="UP000001887">
    <property type="component" value="Chromosome"/>
</dbReference>
<name>D2R033_PIRSD</name>
<reference evidence="2 3" key="1">
    <citation type="journal article" date="2009" name="Stand. Genomic Sci.">
        <title>Complete genome sequence of Pirellula staleyi type strain (ATCC 27377).</title>
        <authorList>
            <person name="Clum A."/>
            <person name="Tindall B.J."/>
            <person name="Sikorski J."/>
            <person name="Ivanova N."/>
            <person name="Mavrommatis K."/>
            <person name="Lucas S."/>
            <person name="Glavina del Rio T."/>
            <person name="Nolan M."/>
            <person name="Chen F."/>
            <person name="Tice H."/>
            <person name="Pitluck S."/>
            <person name="Cheng J.F."/>
            <person name="Chertkov O."/>
            <person name="Brettin T."/>
            <person name="Han C."/>
            <person name="Detter J.C."/>
            <person name="Kuske C."/>
            <person name="Bruce D."/>
            <person name="Goodwin L."/>
            <person name="Ovchinikova G."/>
            <person name="Pati A."/>
            <person name="Mikhailova N."/>
            <person name="Chen A."/>
            <person name="Palaniappan K."/>
            <person name="Land M."/>
            <person name="Hauser L."/>
            <person name="Chang Y.J."/>
            <person name="Jeffries C.D."/>
            <person name="Chain P."/>
            <person name="Rohde M."/>
            <person name="Goker M."/>
            <person name="Bristow J."/>
            <person name="Eisen J.A."/>
            <person name="Markowitz V."/>
            <person name="Hugenholtz P."/>
            <person name="Kyrpides N.C."/>
            <person name="Klenk H.P."/>
            <person name="Lapidus A."/>
        </authorList>
    </citation>
    <scope>NUCLEOTIDE SEQUENCE [LARGE SCALE GENOMIC DNA]</scope>
    <source>
        <strain evidence="3">ATCC 27377 / DSM 6068 / ICPB 4128</strain>
    </source>
</reference>
<keyword evidence="1" id="KW-0812">Transmembrane</keyword>
<dbReference type="EMBL" id="CP001848">
    <property type="protein sequence ID" value="ADB18398.1"/>
    <property type="molecule type" value="Genomic_DNA"/>
</dbReference>
<gene>
    <name evidence="2" type="ordered locus">Psta_3743</name>
</gene>
<dbReference type="KEGG" id="psl:Psta_3743"/>
<evidence type="ECO:0000313" key="3">
    <source>
        <dbReference type="Proteomes" id="UP000001887"/>
    </source>
</evidence>
<sequence length="144" mass="15942">MPPSIWFSVGLVASSIFLIAMHLVTWRKADHGALTDADQLFYQQQYQRRTTASGLLGIIGVLLSAESILGDAITKSLFLLGIASAVCVTLVLALSDWLATRKHYEQHKRDAAAEHALLRAEIERYHREQSDQHRTSSGDSPDTP</sequence>
<feature type="transmembrane region" description="Helical" evidence="1">
    <location>
        <begin position="6"/>
        <end position="25"/>
    </location>
</feature>
<dbReference type="HOGENOM" id="CLU_1794684_0_0_0"/>
<evidence type="ECO:0000313" key="2">
    <source>
        <dbReference type="EMBL" id="ADB18398.1"/>
    </source>
</evidence>
<keyword evidence="3" id="KW-1185">Reference proteome</keyword>
<keyword evidence="1" id="KW-0472">Membrane</keyword>